<sequence length="131" mass="14994">MAITVHDHSYRNNLNLGLFMVLKHRQWIAAETEASNSDYRRLYPATLGFVREGACVWLPSAPQQMYAPRLWILDRGASVSLKPYSLEDASGGSGLRTTFNRLATCEFVHPDIVETYWFKIFCDWFATDGRS</sequence>
<dbReference type="AlphaFoldDB" id="A0A4Z0B5A6"/>
<accession>A0A4Z0B5A6</accession>
<gene>
    <name evidence="1" type="ORF">DYL61_12470</name>
</gene>
<name>A0A4Z0B5A6_9PSED</name>
<evidence type="ECO:0000313" key="1">
    <source>
        <dbReference type="EMBL" id="TFY93753.1"/>
    </source>
</evidence>
<comment type="caution">
    <text evidence="1">The sequence shown here is derived from an EMBL/GenBank/DDBJ whole genome shotgun (WGS) entry which is preliminary data.</text>
</comment>
<dbReference type="Proteomes" id="UP000297734">
    <property type="component" value="Unassembled WGS sequence"/>
</dbReference>
<keyword evidence="2" id="KW-1185">Reference proteome</keyword>
<proteinExistence type="predicted"/>
<protein>
    <submittedName>
        <fullName evidence="1">Uncharacterized protein</fullName>
    </submittedName>
</protein>
<evidence type="ECO:0000313" key="2">
    <source>
        <dbReference type="Proteomes" id="UP000297734"/>
    </source>
</evidence>
<dbReference type="EMBL" id="QUZT01000019">
    <property type="protein sequence ID" value="TFY93753.1"/>
    <property type="molecule type" value="Genomic_DNA"/>
</dbReference>
<reference evidence="1 2" key="1">
    <citation type="journal article" date="2019" name="Syst. Appl. Microbiol.">
        <title>New species of pathogenic Pseudomonas isolated from citrus in Tunisia: Proposal of Pseudomonas kairouanensis sp. nov. and Pseudomonas nabeulensis sp. nov.</title>
        <authorList>
            <person name="Oueslati M."/>
            <person name="Mulet M."/>
            <person name="Gomila M."/>
            <person name="Berge O."/>
            <person name="Hajlaoui M.R."/>
            <person name="Lalucat J."/>
            <person name="Sadfi-Zouaoui N."/>
            <person name="Garcia-Valdes E."/>
        </authorList>
    </citation>
    <scope>NUCLEOTIDE SEQUENCE [LARGE SCALE GENOMIC DNA]</scope>
    <source>
        <strain evidence="1 2">E10B</strain>
    </source>
</reference>
<organism evidence="1 2">
    <name type="scientific">Pseudomonas nabeulensis</name>
    <dbReference type="NCBI Taxonomy" id="2293833"/>
    <lineage>
        <taxon>Bacteria</taxon>
        <taxon>Pseudomonadati</taxon>
        <taxon>Pseudomonadota</taxon>
        <taxon>Gammaproteobacteria</taxon>
        <taxon>Pseudomonadales</taxon>
        <taxon>Pseudomonadaceae</taxon>
        <taxon>Pseudomonas</taxon>
    </lineage>
</organism>